<dbReference type="AlphaFoldDB" id="A0A0A9AF42"/>
<dbReference type="EMBL" id="GBRH01248144">
    <property type="protein sequence ID" value="JAD49751.1"/>
    <property type="molecule type" value="Transcribed_RNA"/>
</dbReference>
<reference evidence="1" key="2">
    <citation type="journal article" date="2015" name="Data Brief">
        <title>Shoot transcriptome of the giant reed, Arundo donax.</title>
        <authorList>
            <person name="Barrero R.A."/>
            <person name="Guerrero F.D."/>
            <person name="Moolhuijzen P."/>
            <person name="Goolsby J.A."/>
            <person name="Tidwell J."/>
            <person name="Bellgard S.E."/>
            <person name="Bellgard M.I."/>
        </authorList>
    </citation>
    <scope>NUCLEOTIDE SEQUENCE</scope>
    <source>
        <tissue evidence="1">Shoot tissue taken approximately 20 cm above the soil surface</tissue>
    </source>
</reference>
<accession>A0A0A9AF42</accession>
<evidence type="ECO:0000313" key="1">
    <source>
        <dbReference type="EMBL" id="JAD49751.1"/>
    </source>
</evidence>
<reference evidence="1" key="1">
    <citation type="submission" date="2014-09" db="EMBL/GenBank/DDBJ databases">
        <authorList>
            <person name="Magalhaes I.L.F."/>
            <person name="Oliveira U."/>
            <person name="Santos F.R."/>
            <person name="Vidigal T.H.D.A."/>
            <person name="Brescovit A.D."/>
            <person name="Santos A.J."/>
        </authorList>
    </citation>
    <scope>NUCLEOTIDE SEQUENCE</scope>
    <source>
        <tissue evidence="1">Shoot tissue taken approximately 20 cm above the soil surface</tissue>
    </source>
</reference>
<proteinExistence type="predicted"/>
<name>A0A0A9AF42_ARUDO</name>
<protein>
    <submittedName>
        <fullName evidence="1">Uncharacterized protein</fullName>
    </submittedName>
</protein>
<sequence length="31" mass="3470">MIYDVVELQSIPSSLEGSMPSAYSMHVHVYV</sequence>
<organism evidence="1">
    <name type="scientific">Arundo donax</name>
    <name type="common">Giant reed</name>
    <name type="synonym">Donax arundinaceus</name>
    <dbReference type="NCBI Taxonomy" id="35708"/>
    <lineage>
        <taxon>Eukaryota</taxon>
        <taxon>Viridiplantae</taxon>
        <taxon>Streptophyta</taxon>
        <taxon>Embryophyta</taxon>
        <taxon>Tracheophyta</taxon>
        <taxon>Spermatophyta</taxon>
        <taxon>Magnoliopsida</taxon>
        <taxon>Liliopsida</taxon>
        <taxon>Poales</taxon>
        <taxon>Poaceae</taxon>
        <taxon>PACMAD clade</taxon>
        <taxon>Arundinoideae</taxon>
        <taxon>Arundineae</taxon>
        <taxon>Arundo</taxon>
    </lineage>
</organism>